<feature type="transmembrane region" description="Helical" evidence="1">
    <location>
        <begin position="81"/>
        <end position="104"/>
    </location>
</feature>
<keyword evidence="3" id="KW-1185">Reference proteome</keyword>
<gene>
    <name evidence="2" type="ORF">FCN18_09465</name>
</gene>
<sequence length="105" mass="10965">MIVWSGWGILALVFAMLGAMVGTLAGLAVGVVAEPTNFGTALGLAAAAVAIWFVGRRLNRPKPGFDERTGERVMLGGRHKLFFVPMQYWGPAVGALAVLAGVLAI</sequence>
<name>A0ABY2S8Q7_9PSEU</name>
<evidence type="ECO:0000313" key="3">
    <source>
        <dbReference type="Proteomes" id="UP000309992"/>
    </source>
</evidence>
<keyword evidence="1" id="KW-0812">Transmembrane</keyword>
<protein>
    <submittedName>
        <fullName evidence="2">Uncharacterized protein</fullName>
    </submittedName>
</protein>
<keyword evidence="1" id="KW-1133">Transmembrane helix</keyword>
<dbReference type="Proteomes" id="UP000309992">
    <property type="component" value="Unassembled WGS sequence"/>
</dbReference>
<evidence type="ECO:0000313" key="2">
    <source>
        <dbReference type="EMBL" id="TKG72002.1"/>
    </source>
</evidence>
<comment type="caution">
    <text evidence="2">The sequence shown here is derived from an EMBL/GenBank/DDBJ whole genome shotgun (WGS) entry which is preliminary data.</text>
</comment>
<proteinExistence type="predicted"/>
<accession>A0ABY2S8Q7</accession>
<organism evidence="2 3">
    <name type="scientific">Prauserella endophytica</name>
    <dbReference type="NCBI Taxonomy" id="1592324"/>
    <lineage>
        <taxon>Bacteria</taxon>
        <taxon>Bacillati</taxon>
        <taxon>Actinomycetota</taxon>
        <taxon>Actinomycetes</taxon>
        <taxon>Pseudonocardiales</taxon>
        <taxon>Pseudonocardiaceae</taxon>
        <taxon>Prauserella</taxon>
        <taxon>Prauserella coralliicola group</taxon>
    </lineage>
</organism>
<dbReference type="EMBL" id="SWMS01000004">
    <property type="protein sequence ID" value="TKG72002.1"/>
    <property type="molecule type" value="Genomic_DNA"/>
</dbReference>
<keyword evidence="1" id="KW-0472">Membrane</keyword>
<reference evidence="2 3" key="1">
    <citation type="journal article" date="2015" name="Antonie Van Leeuwenhoek">
        <title>Prauserella endophytica sp. nov., an endophytic actinobacterium isolated from Tamarix taklamakanensis.</title>
        <authorList>
            <person name="Liu J.M."/>
            <person name="Habden X."/>
            <person name="Guo L."/>
            <person name="Tuo L."/>
            <person name="Jiang Z.K."/>
            <person name="Liu S.W."/>
            <person name="Liu X.F."/>
            <person name="Chen L."/>
            <person name="Li R.F."/>
            <person name="Zhang Y.Q."/>
            <person name="Sun C.H."/>
        </authorList>
    </citation>
    <scope>NUCLEOTIDE SEQUENCE [LARGE SCALE GENOMIC DNA]</scope>
    <source>
        <strain evidence="2 3">CGMCC 4.7182</strain>
    </source>
</reference>
<feature type="transmembrane region" description="Helical" evidence="1">
    <location>
        <begin position="38"/>
        <end position="55"/>
    </location>
</feature>
<evidence type="ECO:0000256" key="1">
    <source>
        <dbReference type="SAM" id="Phobius"/>
    </source>
</evidence>
<feature type="transmembrane region" description="Helical" evidence="1">
    <location>
        <begin position="7"/>
        <end position="32"/>
    </location>
</feature>